<reference evidence="2" key="1">
    <citation type="submission" date="2022-11" db="UniProtKB">
        <authorList>
            <consortium name="WormBaseParasite"/>
        </authorList>
    </citation>
    <scope>IDENTIFICATION</scope>
</reference>
<accession>A0AC34GVM0</accession>
<dbReference type="Proteomes" id="UP000887579">
    <property type="component" value="Unplaced"/>
</dbReference>
<name>A0AC34GVM0_9BILA</name>
<proteinExistence type="predicted"/>
<evidence type="ECO:0000313" key="1">
    <source>
        <dbReference type="Proteomes" id="UP000887579"/>
    </source>
</evidence>
<organism evidence="1 2">
    <name type="scientific">Panagrolaimus sp. ES5</name>
    <dbReference type="NCBI Taxonomy" id="591445"/>
    <lineage>
        <taxon>Eukaryota</taxon>
        <taxon>Metazoa</taxon>
        <taxon>Ecdysozoa</taxon>
        <taxon>Nematoda</taxon>
        <taxon>Chromadorea</taxon>
        <taxon>Rhabditida</taxon>
        <taxon>Tylenchina</taxon>
        <taxon>Panagrolaimomorpha</taxon>
        <taxon>Panagrolaimoidea</taxon>
        <taxon>Panagrolaimidae</taxon>
        <taxon>Panagrolaimus</taxon>
    </lineage>
</organism>
<protein>
    <submittedName>
        <fullName evidence="2">Palmitoyltransferase</fullName>
    </submittedName>
</protein>
<sequence>MSWYSKIYVFVREYRAKNPILGYLLHLGLYTMLIIQFCGIGYAYSTYTYLTCGYWLKSYIQATIYLIIYNSLLILMLWSLLMTICTPVSRIPKEYYVTPEIDQKLKEITPKMGERYCPDQSNQDQIREQSKILDDFALEHGLTFVEMDSHNRLRYCYQCSLIKPDRSHHCSSCGFCVVKFDHHCPWINKCVSYRNYKYFLLYLFYGTVYLVFELITSLEVLVRFGLSDDRIRDLDDFIPVAVSIVIHIAFSYYPLGELLIYHARLIWDNETTCEQAKPPLIRGDLHASYNITPYRNYRSVFGWGLWAFPVPTFVSDGCHFNIRYSDNYDGERFEVVLQEKATQESRRSSRKQQLENNNNNINNINNNNNILPTNAPVASAPAAAAPIPVPASNGGGNNNVQQQQPQQRNSQMDRTKSK</sequence>
<dbReference type="WBParaSite" id="ES5_v2.g8629.t1">
    <property type="protein sequence ID" value="ES5_v2.g8629.t1"/>
    <property type="gene ID" value="ES5_v2.g8629"/>
</dbReference>
<evidence type="ECO:0000313" key="2">
    <source>
        <dbReference type="WBParaSite" id="ES5_v2.g8629.t1"/>
    </source>
</evidence>